<dbReference type="Proteomes" id="UP000297736">
    <property type="component" value="Unassembled WGS sequence"/>
</dbReference>
<name>A0A4Z0KDY5_BREAU</name>
<keyword evidence="4 7" id="KW-0808">Transferase</keyword>
<reference evidence="7 8" key="1">
    <citation type="submission" date="2018-10" db="EMBL/GenBank/DDBJ databases">
        <title>Brevibacterium genomes from Austrain hard cheese rinds.</title>
        <authorList>
            <person name="Anast J.M."/>
            <person name="Dzieciol M."/>
            <person name="Schultz D.L."/>
            <person name="Mann E."/>
            <person name="Wagner M."/>
            <person name="Schmitz-Esser S."/>
        </authorList>
    </citation>
    <scope>NUCLEOTIDE SEQUENCE [LARGE SCALE GENOMIC DNA]</scope>
    <source>
        <strain evidence="7 8">L261</strain>
    </source>
</reference>
<dbReference type="EMBL" id="RHFF01000025">
    <property type="protein sequence ID" value="TGD36708.1"/>
    <property type="molecule type" value="Genomic_DNA"/>
</dbReference>
<comment type="caution">
    <text evidence="7">The sequence shown here is derived from an EMBL/GenBank/DDBJ whole genome shotgun (WGS) entry which is preliminary data.</text>
</comment>
<dbReference type="InterPro" id="IPR015421">
    <property type="entry name" value="PyrdxlP-dep_Trfase_major"/>
</dbReference>
<evidence type="ECO:0000256" key="4">
    <source>
        <dbReference type="ARBA" id="ARBA00022679"/>
    </source>
</evidence>
<evidence type="ECO:0000313" key="8">
    <source>
        <dbReference type="Proteomes" id="UP000297736"/>
    </source>
</evidence>
<dbReference type="AlphaFoldDB" id="A0A4Z0KDY5"/>
<dbReference type="GO" id="GO:0008483">
    <property type="term" value="F:transaminase activity"/>
    <property type="evidence" value="ECO:0007669"/>
    <property type="project" value="UniProtKB-KW"/>
</dbReference>
<organism evidence="7 8">
    <name type="scientific">Brevibacterium aurantiacum</name>
    <dbReference type="NCBI Taxonomy" id="273384"/>
    <lineage>
        <taxon>Bacteria</taxon>
        <taxon>Bacillati</taxon>
        <taxon>Actinomycetota</taxon>
        <taxon>Actinomycetes</taxon>
        <taxon>Micrococcales</taxon>
        <taxon>Brevibacteriaceae</taxon>
        <taxon>Brevibacterium</taxon>
    </lineage>
</organism>
<dbReference type="Pfam" id="PF00155">
    <property type="entry name" value="Aminotran_1_2"/>
    <property type="match status" value="1"/>
</dbReference>
<dbReference type="InterPro" id="IPR015424">
    <property type="entry name" value="PyrdxlP-dep_Trfase"/>
</dbReference>
<proteinExistence type="inferred from homology"/>
<dbReference type="InterPro" id="IPR015422">
    <property type="entry name" value="PyrdxlP-dep_Trfase_small"/>
</dbReference>
<keyword evidence="5" id="KW-0663">Pyridoxal phosphate</keyword>
<dbReference type="InterPro" id="IPR050596">
    <property type="entry name" value="AspAT/PAT-like"/>
</dbReference>
<dbReference type="GO" id="GO:0030170">
    <property type="term" value="F:pyridoxal phosphate binding"/>
    <property type="evidence" value="ECO:0007669"/>
    <property type="project" value="InterPro"/>
</dbReference>
<keyword evidence="3 7" id="KW-0032">Aminotransferase</keyword>
<feature type="domain" description="Aminotransferase class I/classII large" evidence="6">
    <location>
        <begin position="64"/>
        <end position="360"/>
    </location>
</feature>
<comment type="similarity">
    <text evidence="2">Belongs to the class-I pyridoxal-phosphate-dependent aminotransferase family.</text>
</comment>
<dbReference type="Gene3D" id="3.90.1150.10">
    <property type="entry name" value="Aspartate Aminotransferase, domain 1"/>
    <property type="match status" value="1"/>
</dbReference>
<dbReference type="PANTHER" id="PTHR46383">
    <property type="entry name" value="ASPARTATE AMINOTRANSFERASE"/>
    <property type="match status" value="1"/>
</dbReference>
<evidence type="ECO:0000259" key="6">
    <source>
        <dbReference type="Pfam" id="PF00155"/>
    </source>
</evidence>
<dbReference type="RefSeq" id="WP_135448411.1">
    <property type="nucleotide sequence ID" value="NZ_RHFF01000025.1"/>
</dbReference>
<evidence type="ECO:0000256" key="2">
    <source>
        <dbReference type="ARBA" id="ARBA00007441"/>
    </source>
</evidence>
<sequence>MSIATTDTLEKNLTEWELLALNSELNVSDGHPRQSLSVAQTRIIAELPEIFSQCGREHPADIEREAVRRYMNLVKQSSYPADRVLLCYASSVAMEILARALVTETNRCALLHPTFDNIPDLLRGNGMEIVPLGEEVYETGDLPEEVLRNVGCVFLTTPNNPTGKVLPELQLASIAAQCREADVVLALDTCFRSFDTRAQYDHYRVLEESGCRWVMIEDTGKIWPMHELKVGMLLHSANVGLNLAKIHSDILLAVSPVIMRMVDRLAEDAARGGIADLHAHIAHNRSIVHQELAGIPGLDFPYSDNMISVEVVDLGDRSAQEVWEELRARNVFLLPCEAFYWDAPEEGAHQLRISLARDSERICWAMQSLAEVLSR</sequence>
<evidence type="ECO:0000256" key="3">
    <source>
        <dbReference type="ARBA" id="ARBA00022576"/>
    </source>
</evidence>
<evidence type="ECO:0000256" key="5">
    <source>
        <dbReference type="ARBA" id="ARBA00022898"/>
    </source>
</evidence>
<accession>A0A4Z0KDY5</accession>
<dbReference type="PANTHER" id="PTHR46383:SF1">
    <property type="entry name" value="ASPARTATE AMINOTRANSFERASE"/>
    <property type="match status" value="1"/>
</dbReference>
<gene>
    <name evidence="7" type="ORF">EB834_18630</name>
</gene>
<evidence type="ECO:0000313" key="7">
    <source>
        <dbReference type="EMBL" id="TGD36708.1"/>
    </source>
</evidence>
<dbReference type="GO" id="GO:0006520">
    <property type="term" value="P:amino acid metabolic process"/>
    <property type="evidence" value="ECO:0007669"/>
    <property type="project" value="InterPro"/>
</dbReference>
<evidence type="ECO:0000256" key="1">
    <source>
        <dbReference type="ARBA" id="ARBA00001933"/>
    </source>
</evidence>
<dbReference type="InterPro" id="IPR004839">
    <property type="entry name" value="Aminotransferase_I/II_large"/>
</dbReference>
<protein>
    <submittedName>
        <fullName evidence="7">Aminotransferase class I/II-fold pyridoxal phosphate-dependent enzyme</fullName>
    </submittedName>
</protein>
<dbReference type="CDD" id="cd00609">
    <property type="entry name" value="AAT_like"/>
    <property type="match status" value="1"/>
</dbReference>
<dbReference type="Gene3D" id="3.40.640.10">
    <property type="entry name" value="Type I PLP-dependent aspartate aminotransferase-like (Major domain)"/>
    <property type="match status" value="1"/>
</dbReference>
<dbReference type="SUPFAM" id="SSF53383">
    <property type="entry name" value="PLP-dependent transferases"/>
    <property type="match status" value="1"/>
</dbReference>
<comment type="cofactor">
    <cofactor evidence="1">
        <name>pyridoxal 5'-phosphate</name>
        <dbReference type="ChEBI" id="CHEBI:597326"/>
    </cofactor>
</comment>